<evidence type="ECO:0000256" key="10">
    <source>
        <dbReference type="ARBA" id="ARBA00022977"/>
    </source>
</evidence>
<dbReference type="PRINTS" id="PR01099">
    <property type="entry name" value="HYETHTZKNASE"/>
</dbReference>
<dbReference type="EC" id="2.7.1.50" evidence="11"/>
<dbReference type="Gene3D" id="3.40.1190.20">
    <property type="match status" value="1"/>
</dbReference>
<comment type="catalytic activity">
    <reaction evidence="1 11">
        <text>5-(2-hydroxyethyl)-4-methylthiazole + ATP = 4-methyl-5-(2-phosphooxyethyl)-thiazole + ADP + H(+)</text>
        <dbReference type="Rhea" id="RHEA:24212"/>
        <dbReference type="ChEBI" id="CHEBI:15378"/>
        <dbReference type="ChEBI" id="CHEBI:17957"/>
        <dbReference type="ChEBI" id="CHEBI:30616"/>
        <dbReference type="ChEBI" id="CHEBI:58296"/>
        <dbReference type="ChEBI" id="CHEBI:456216"/>
        <dbReference type="EC" id="2.7.1.50"/>
    </reaction>
</comment>
<evidence type="ECO:0000256" key="1">
    <source>
        <dbReference type="ARBA" id="ARBA00001771"/>
    </source>
</evidence>
<keyword evidence="6 11" id="KW-0547">Nucleotide-binding</keyword>
<dbReference type="Proteomes" id="UP000673975">
    <property type="component" value="Unassembled WGS sequence"/>
</dbReference>
<dbReference type="NCBIfam" id="NF006830">
    <property type="entry name" value="PRK09355.1"/>
    <property type="match status" value="1"/>
</dbReference>
<evidence type="ECO:0000256" key="8">
    <source>
        <dbReference type="ARBA" id="ARBA00022840"/>
    </source>
</evidence>
<organism evidence="12 13">
    <name type="scientific">Natronogracilivirga saccharolytica</name>
    <dbReference type="NCBI Taxonomy" id="2812953"/>
    <lineage>
        <taxon>Bacteria</taxon>
        <taxon>Pseudomonadati</taxon>
        <taxon>Balneolota</taxon>
        <taxon>Balneolia</taxon>
        <taxon>Balneolales</taxon>
        <taxon>Cyclonatronaceae</taxon>
        <taxon>Natronogracilivirga</taxon>
    </lineage>
</organism>
<dbReference type="GO" id="GO:0000287">
    <property type="term" value="F:magnesium ion binding"/>
    <property type="evidence" value="ECO:0007669"/>
    <property type="project" value="UniProtKB-UniRule"/>
</dbReference>
<keyword evidence="13" id="KW-1185">Reference proteome</keyword>
<evidence type="ECO:0000256" key="6">
    <source>
        <dbReference type="ARBA" id="ARBA00022741"/>
    </source>
</evidence>
<dbReference type="GO" id="GO:0005524">
    <property type="term" value="F:ATP binding"/>
    <property type="evidence" value="ECO:0007669"/>
    <property type="project" value="UniProtKB-UniRule"/>
</dbReference>
<protein>
    <recommendedName>
        <fullName evidence="11">Hydroxyethylthiazole kinase</fullName>
        <ecNumber evidence="11">2.7.1.50</ecNumber>
    </recommendedName>
    <alternativeName>
        <fullName evidence="11">4-methyl-5-beta-hydroxyethylthiazole kinase</fullName>
        <shortName evidence="11">TH kinase</shortName>
        <shortName evidence="11">Thz kinase</shortName>
    </alternativeName>
</protein>
<keyword evidence="5 11" id="KW-0479">Metal-binding</keyword>
<gene>
    <name evidence="11 12" type="primary">thiM</name>
    <name evidence="12" type="ORF">NATSA_14015</name>
</gene>
<comment type="similarity">
    <text evidence="11">Belongs to the Thz kinase family.</text>
</comment>
<feature type="binding site" evidence="11">
    <location>
        <position position="194"/>
    </location>
    <ligand>
        <name>substrate</name>
    </ligand>
</feature>
<evidence type="ECO:0000256" key="3">
    <source>
        <dbReference type="ARBA" id="ARBA00004868"/>
    </source>
</evidence>
<evidence type="ECO:0000313" key="12">
    <source>
        <dbReference type="EMBL" id="MBP3193788.1"/>
    </source>
</evidence>
<evidence type="ECO:0000256" key="4">
    <source>
        <dbReference type="ARBA" id="ARBA00022679"/>
    </source>
</evidence>
<keyword evidence="7 11" id="KW-0418">Kinase</keyword>
<evidence type="ECO:0000313" key="13">
    <source>
        <dbReference type="Proteomes" id="UP000673975"/>
    </source>
</evidence>
<evidence type="ECO:0000256" key="7">
    <source>
        <dbReference type="ARBA" id="ARBA00022777"/>
    </source>
</evidence>
<evidence type="ECO:0000256" key="11">
    <source>
        <dbReference type="HAMAP-Rule" id="MF_00228"/>
    </source>
</evidence>
<dbReference type="PIRSF" id="PIRSF000513">
    <property type="entry name" value="Thz_kinase"/>
    <property type="match status" value="1"/>
</dbReference>
<evidence type="ECO:0000256" key="5">
    <source>
        <dbReference type="ARBA" id="ARBA00022723"/>
    </source>
</evidence>
<dbReference type="Pfam" id="PF02110">
    <property type="entry name" value="HK"/>
    <property type="match status" value="1"/>
</dbReference>
<dbReference type="UniPathway" id="UPA00060">
    <property type="reaction ID" value="UER00139"/>
</dbReference>
<dbReference type="CDD" id="cd01170">
    <property type="entry name" value="THZ_kinase"/>
    <property type="match status" value="1"/>
</dbReference>
<keyword evidence="9 11" id="KW-0460">Magnesium</keyword>
<keyword evidence="8 11" id="KW-0067">ATP-binding</keyword>
<name>A0A8J7RPH7_9BACT</name>
<dbReference type="GO" id="GO:0009229">
    <property type="term" value="P:thiamine diphosphate biosynthetic process"/>
    <property type="evidence" value="ECO:0007669"/>
    <property type="project" value="UniProtKB-UniRule"/>
</dbReference>
<feature type="binding site" evidence="11">
    <location>
        <position position="167"/>
    </location>
    <ligand>
        <name>ATP</name>
        <dbReference type="ChEBI" id="CHEBI:30616"/>
    </ligand>
</feature>
<dbReference type="SUPFAM" id="SSF53613">
    <property type="entry name" value="Ribokinase-like"/>
    <property type="match status" value="1"/>
</dbReference>
<dbReference type="InterPro" id="IPR029056">
    <property type="entry name" value="Ribokinase-like"/>
</dbReference>
<feature type="binding site" evidence="11">
    <location>
        <position position="121"/>
    </location>
    <ligand>
        <name>ATP</name>
        <dbReference type="ChEBI" id="CHEBI:30616"/>
    </ligand>
</feature>
<evidence type="ECO:0000256" key="9">
    <source>
        <dbReference type="ARBA" id="ARBA00022842"/>
    </source>
</evidence>
<dbReference type="EMBL" id="JAFIDN010000014">
    <property type="protein sequence ID" value="MBP3193788.1"/>
    <property type="molecule type" value="Genomic_DNA"/>
</dbReference>
<comment type="caution">
    <text evidence="12">The sequence shown here is derived from an EMBL/GenBank/DDBJ whole genome shotgun (WGS) entry which is preliminary data.</text>
</comment>
<sequence>MNNDLLIQNFNAIRTQAPLVHSITNHVVMNTTANTLLALGGSPVMAHAKEEAADMTRISGALVLNIGTLSPHWVDAMHLSLDAAREAGKPVVLDPVGAGATPYRTKTAHELLGAGGVSVLRGNASEILALTPAGGQTKGVDSTDEADKAFDAIRDLAGKYSVTVSVSGKTDHIITPDRHIRVHNGHELLSRITGMGCTASVFTGAFCAVNDDPAAAAAHAMITFGIAGEIAALYSKGPGSMQAALLDTLSSLDQETLSKMVHADEA</sequence>
<keyword evidence="10 11" id="KW-0784">Thiamine biosynthesis</keyword>
<feature type="binding site" evidence="11">
    <location>
        <position position="45"/>
    </location>
    <ligand>
        <name>substrate</name>
    </ligand>
</feature>
<comment type="pathway">
    <text evidence="3 11">Cofactor biosynthesis; thiamine diphosphate biosynthesis; 4-methyl-5-(2-phosphoethyl)-thiazole from 5-(2-hydroxyethyl)-4-methylthiazole: step 1/1.</text>
</comment>
<keyword evidence="4 11" id="KW-0808">Transferase</keyword>
<accession>A0A8J7RPH7</accession>
<proteinExistence type="inferred from homology"/>
<dbReference type="HAMAP" id="MF_00228">
    <property type="entry name" value="Thz_kinase"/>
    <property type="match status" value="1"/>
</dbReference>
<dbReference type="InterPro" id="IPR000417">
    <property type="entry name" value="Hyethyz_kinase"/>
</dbReference>
<reference evidence="12" key="1">
    <citation type="submission" date="2021-02" db="EMBL/GenBank/DDBJ databases">
        <title>Natronogracilivirga saccharolytica gen. nov. sp. nov. a new anaerobic, haloalkiliphilic carbohydrate-fermenting bacterium from soda lake and proposing of Cyclonatronumiaceae fam. nov. in the phylum Balneolaeota.</title>
        <authorList>
            <person name="Zhilina T.N."/>
            <person name="Sorokin D.Y."/>
            <person name="Zavarzina D.G."/>
            <person name="Toshchakov S.V."/>
            <person name="Kublanov I.V."/>
        </authorList>
    </citation>
    <scope>NUCLEOTIDE SEQUENCE</scope>
    <source>
        <strain evidence="12">Z-1702</strain>
    </source>
</reference>
<dbReference type="NCBIfam" id="TIGR00694">
    <property type="entry name" value="thiM"/>
    <property type="match status" value="1"/>
</dbReference>
<comment type="cofactor">
    <cofactor evidence="2 11">
        <name>Mg(2+)</name>
        <dbReference type="ChEBI" id="CHEBI:18420"/>
    </cofactor>
</comment>
<evidence type="ECO:0000256" key="2">
    <source>
        <dbReference type="ARBA" id="ARBA00001946"/>
    </source>
</evidence>
<dbReference type="RefSeq" id="WP_210513247.1">
    <property type="nucleotide sequence ID" value="NZ_JAFIDN010000014.1"/>
</dbReference>
<dbReference type="AlphaFoldDB" id="A0A8J7RPH7"/>
<dbReference type="GO" id="GO:0009228">
    <property type="term" value="P:thiamine biosynthetic process"/>
    <property type="evidence" value="ECO:0007669"/>
    <property type="project" value="UniProtKB-KW"/>
</dbReference>
<dbReference type="GO" id="GO:0004417">
    <property type="term" value="F:hydroxyethylthiazole kinase activity"/>
    <property type="evidence" value="ECO:0007669"/>
    <property type="project" value="UniProtKB-UniRule"/>
</dbReference>
<comment type="function">
    <text evidence="11">Catalyzes the phosphorylation of the hydroxyl group of 4-methyl-5-beta-hydroxyethylthiazole (THZ).</text>
</comment>